<keyword evidence="4 5" id="KW-0472">Membrane</keyword>
<feature type="transmembrane region" description="Helical" evidence="5">
    <location>
        <begin position="96"/>
        <end position="117"/>
    </location>
</feature>
<reference evidence="7 8" key="1">
    <citation type="submission" date="2021-01" db="EMBL/GenBank/DDBJ databases">
        <title>Genomic Encyclopedia of Type Strains, Phase IV (KMG-IV): sequencing the most valuable type-strain genomes for metagenomic binning, comparative biology and taxonomic classification.</title>
        <authorList>
            <person name="Goeker M."/>
        </authorList>
    </citation>
    <scope>NUCLEOTIDE SEQUENCE [LARGE SCALE GENOMIC DNA]</scope>
    <source>
        <strain evidence="7 8">DSM 24436</strain>
    </source>
</reference>
<feature type="domain" description="O-antigen ligase-related" evidence="6">
    <location>
        <begin position="442"/>
        <end position="527"/>
    </location>
</feature>
<evidence type="ECO:0000256" key="1">
    <source>
        <dbReference type="ARBA" id="ARBA00004141"/>
    </source>
</evidence>
<proteinExistence type="predicted"/>
<dbReference type="PANTHER" id="PTHR37422:SF13">
    <property type="entry name" value="LIPOPOLYSACCHARIDE BIOSYNTHESIS PROTEIN PA4999-RELATED"/>
    <property type="match status" value="1"/>
</dbReference>
<dbReference type="Pfam" id="PF04932">
    <property type="entry name" value="Wzy_C"/>
    <property type="match status" value="1"/>
</dbReference>
<feature type="transmembrane region" description="Helical" evidence="5">
    <location>
        <begin position="552"/>
        <end position="569"/>
    </location>
</feature>
<keyword evidence="8" id="KW-1185">Reference proteome</keyword>
<feature type="transmembrane region" description="Helical" evidence="5">
    <location>
        <begin position="215"/>
        <end position="233"/>
    </location>
</feature>
<feature type="transmembrane region" description="Helical" evidence="5">
    <location>
        <begin position="129"/>
        <end position="148"/>
    </location>
</feature>
<dbReference type="Proteomes" id="UP000767854">
    <property type="component" value="Unassembled WGS sequence"/>
</dbReference>
<comment type="caution">
    <text evidence="7">The sequence shown here is derived from an EMBL/GenBank/DDBJ whole genome shotgun (WGS) entry which is preliminary data.</text>
</comment>
<feature type="transmembrane region" description="Helical" evidence="5">
    <location>
        <begin position="62"/>
        <end position="84"/>
    </location>
</feature>
<evidence type="ECO:0000313" key="8">
    <source>
        <dbReference type="Proteomes" id="UP000767854"/>
    </source>
</evidence>
<organism evidence="7 8">
    <name type="scientific">Fusibacter tunisiensis</name>
    <dbReference type="NCBI Taxonomy" id="1008308"/>
    <lineage>
        <taxon>Bacteria</taxon>
        <taxon>Bacillati</taxon>
        <taxon>Bacillota</taxon>
        <taxon>Clostridia</taxon>
        <taxon>Eubacteriales</taxon>
        <taxon>Eubacteriales Family XII. Incertae Sedis</taxon>
        <taxon>Fusibacter</taxon>
    </lineage>
</organism>
<sequence>MSKKKHTSTLGKPSFLELYDFIPLLIALAVVPLLIRITPVSYNTESIFWHAHLDTFYDFFSYFKSQVIVFLGALSLIPLVRLFLTNRDGFLKDKIVWITGAAMVLVILSSILAKSPYVAYKGYVERYEGVFVILSYWLFFLLAYKLTWTDRKIKWLFGAFWVSNIGLSLLGIGQYFGYDLLLTDWFTSLVTAFSMQGMSFDTEFIVNYKVIGQTLYHYNYVAFFITLSLPVFLTKFLYEKNWLYKGLYFITSGLILFNLLGSTARGGLLGVLVALVFWVVFNWRILFKNLKLTLVIAALLVVAFVGFETVSDGFVTRRILSTFETPRTEYALKSLYTENGGIHLETKDGTLSIGLNSEDLSQFDLNMTFNNKPIDFKEITPQNQGVFDLPILKDLLIYPAVDENGTYYLALEIKKELSLFVYQEGEFLYRYSNGERIDMPKAPAIGFDGLEKLGSGRGYIWSRTLPLVLEKPILGYGVDNYAIAFPQHDFIGKLNTYNTFNMFVDKAHNIYLQYAVSSGIPYLILYLALIAIVLIKGLIYIFKGKDQNHRDLVIALLTAIIGFHIAGYFNDSSVHVAPVFWVMLGTILGVMRG</sequence>
<comment type="subcellular location">
    <subcellularLocation>
        <location evidence="1">Membrane</location>
        <topology evidence="1">Multi-pass membrane protein</topology>
    </subcellularLocation>
</comment>
<keyword evidence="7" id="KW-0436">Ligase</keyword>
<accession>A0ABS2MNE5</accession>
<keyword evidence="3 5" id="KW-1133">Transmembrane helix</keyword>
<evidence type="ECO:0000256" key="3">
    <source>
        <dbReference type="ARBA" id="ARBA00022989"/>
    </source>
</evidence>
<dbReference type="RefSeq" id="WP_204661721.1">
    <property type="nucleotide sequence ID" value="NZ_JAFBDT010000002.1"/>
</dbReference>
<feature type="transmembrane region" description="Helical" evidence="5">
    <location>
        <begin position="575"/>
        <end position="591"/>
    </location>
</feature>
<feature type="transmembrane region" description="Helical" evidence="5">
    <location>
        <begin position="290"/>
        <end position="307"/>
    </location>
</feature>
<evidence type="ECO:0000256" key="4">
    <source>
        <dbReference type="ARBA" id="ARBA00023136"/>
    </source>
</evidence>
<keyword evidence="2 5" id="KW-0812">Transmembrane</keyword>
<feature type="transmembrane region" description="Helical" evidence="5">
    <location>
        <begin position="242"/>
        <end position="260"/>
    </location>
</feature>
<name>A0ABS2MNE5_9FIRM</name>
<gene>
    <name evidence="7" type="ORF">JOC49_000427</name>
</gene>
<dbReference type="PANTHER" id="PTHR37422">
    <property type="entry name" value="TEICHURONIC ACID BIOSYNTHESIS PROTEIN TUAE"/>
    <property type="match status" value="1"/>
</dbReference>
<dbReference type="EMBL" id="JAFBDT010000002">
    <property type="protein sequence ID" value="MBM7560913.1"/>
    <property type="molecule type" value="Genomic_DNA"/>
</dbReference>
<feature type="transmembrane region" description="Helical" evidence="5">
    <location>
        <begin position="266"/>
        <end position="283"/>
    </location>
</feature>
<feature type="transmembrane region" description="Helical" evidence="5">
    <location>
        <begin position="155"/>
        <end position="176"/>
    </location>
</feature>
<evidence type="ECO:0000256" key="5">
    <source>
        <dbReference type="SAM" id="Phobius"/>
    </source>
</evidence>
<evidence type="ECO:0000313" key="7">
    <source>
        <dbReference type="EMBL" id="MBM7560913.1"/>
    </source>
</evidence>
<dbReference type="GO" id="GO:0016874">
    <property type="term" value="F:ligase activity"/>
    <property type="evidence" value="ECO:0007669"/>
    <property type="project" value="UniProtKB-KW"/>
</dbReference>
<feature type="transmembrane region" description="Helical" evidence="5">
    <location>
        <begin position="21"/>
        <end position="42"/>
    </location>
</feature>
<protein>
    <submittedName>
        <fullName evidence="7">O-antigen ligase</fullName>
    </submittedName>
</protein>
<dbReference type="InterPro" id="IPR051533">
    <property type="entry name" value="WaaL-like"/>
</dbReference>
<feature type="transmembrane region" description="Helical" evidence="5">
    <location>
        <begin position="519"/>
        <end position="540"/>
    </location>
</feature>
<evidence type="ECO:0000259" key="6">
    <source>
        <dbReference type="Pfam" id="PF04932"/>
    </source>
</evidence>
<evidence type="ECO:0000256" key="2">
    <source>
        <dbReference type="ARBA" id="ARBA00022692"/>
    </source>
</evidence>
<dbReference type="InterPro" id="IPR007016">
    <property type="entry name" value="O-antigen_ligase-rel_domated"/>
</dbReference>